<dbReference type="Gene3D" id="3.40.640.10">
    <property type="entry name" value="Type I PLP-dependent aspartate aminotransferase-like (Major domain)"/>
    <property type="match status" value="1"/>
</dbReference>
<feature type="domain" description="Aminotransferase class I/classII large" evidence="7">
    <location>
        <begin position="93"/>
        <end position="445"/>
    </location>
</feature>
<gene>
    <name evidence="8" type="primary">dapC</name>
    <name evidence="8" type="ORF">NCTC13291_02804</name>
</gene>
<keyword evidence="3 8" id="KW-0032">Aminotransferase</keyword>
<dbReference type="GO" id="GO:0005737">
    <property type="term" value="C:cytoplasm"/>
    <property type="evidence" value="ECO:0007669"/>
    <property type="project" value="TreeGrafter"/>
</dbReference>
<feature type="compositionally biased region" description="Low complexity" evidence="6">
    <location>
        <begin position="1"/>
        <end position="17"/>
    </location>
</feature>
<comment type="similarity">
    <text evidence="2">Belongs to the class-I pyridoxal-phosphate-dependent aminotransferase family.</text>
</comment>
<dbReference type="InterPro" id="IPR015424">
    <property type="entry name" value="PyrdxlP-dep_Trfase"/>
</dbReference>
<dbReference type="NCBIfam" id="NF006488">
    <property type="entry name" value="PRK08912.1"/>
    <property type="match status" value="1"/>
</dbReference>
<dbReference type="GO" id="GO:0030170">
    <property type="term" value="F:pyridoxal phosphate binding"/>
    <property type="evidence" value="ECO:0007669"/>
    <property type="project" value="InterPro"/>
</dbReference>
<dbReference type="FunFam" id="3.40.640.10:FF:000024">
    <property type="entry name" value="Kynurenine--oxoglutarate transaminase 3"/>
    <property type="match status" value="1"/>
</dbReference>
<name>A0A379N1K4_9PROT</name>
<dbReference type="AlphaFoldDB" id="A0A379N1K4"/>
<dbReference type="InterPro" id="IPR015421">
    <property type="entry name" value="PyrdxlP-dep_Trfase_major"/>
</dbReference>
<dbReference type="Gene3D" id="3.90.1150.10">
    <property type="entry name" value="Aspartate Aminotransferase, domain 1"/>
    <property type="match status" value="1"/>
</dbReference>
<evidence type="ECO:0000313" key="9">
    <source>
        <dbReference type="Proteomes" id="UP000254919"/>
    </source>
</evidence>
<evidence type="ECO:0000256" key="1">
    <source>
        <dbReference type="ARBA" id="ARBA00001933"/>
    </source>
</evidence>
<dbReference type="EMBL" id="UGVN01000001">
    <property type="protein sequence ID" value="SUE41227.1"/>
    <property type="molecule type" value="Genomic_DNA"/>
</dbReference>
<evidence type="ECO:0000259" key="7">
    <source>
        <dbReference type="Pfam" id="PF00155"/>
    </source>
</evidence>
<dbReference type="Pfam" id="PF00155">
    <property type="entry name" value="Aminotran_1_2"/>
    <property type="match status" value="1"/>
</dbReference>
<accession>A0A379N1K4</accession>
<evidence type="ECO:0000256" key="3">
    <source>
        <dbReference type="ARBA" id="ARBA00022576"/>
    </source>
</evidence>
<evidence type="ECO:0000256" key="2">
    <source>
        <dbReference type="ARBA" id="ARBA00007441"/>
    </source>
</evidence>
<protein>
    <submittedName>
        <fullName evidence="8">DAP-AT</fullName>
        <ecNumber evidence="8">2.6.1.17</ecNumber>
    </submittedName>
</protein>
<dbReference type="Proteomes" id="UP000254919">
    <property type="component" value="Unassembled WGS sequence"/>
</dbReference>
<feature type="region of interest" description="Disordered" evidence="6">
    <location>
        <begin position="1"/>
        <end position="67"/>
    </location>
</feature>
<dbReference type="InterPro" id="IPR051326">
    <property type="entry name" value="Kynurenine-oxoglutarate_AT"/>
</dbReference>
<dbReference type="InterPro" id="IPR015422">
    <property type="entry name" value="PyrdxlP-dep_Trfase_small"/>
</dbReference>
<evidence type="ECO:0000256" key="6">
    <source>
        <dbReference type="SAM" id="MobiDB-lite"/>
    </source>
</evidence>
<dbReference type="PANTHER" id="PTHR43807">
    <property type="entry name" value="FI04487P"/>
    <property type="match status" value="1"/>
</dbReference>
<evidence type="ECO:0000256" key="5">
    <source>
        <dbReference type="ARBA" id="ARBA00022898"/>
    </source>
</evidence>
<dbReference type="CDD" id="cd00609">
    <property type="entry name" value="AAT_like"/>
    <property type="match status" value="1"/>
</dbReference>
<dbReference type="InterPro" id="IPR004839">
    <property type="entry name" value="Aminotransferase_I/II_large"/>
</dbReference>
<proteinExistence type="inferred from homology"/>
<keyword evidence="4 8" id="KW-0808">Transferase</keyword>
<dbReference type="EC" id="2.6.1.17" evidence="8"/>
<dbReference type="PANTHER" id="PTHR43807:SF20">
    <property type="entry name" value="FI04487P"/>
    <property type="match status" value="1"/>
</dbReference>
<dbReference type="GO" id="GO:0009016">
    <property type="term" value="F:succinyldiaminopimelate transaminase activity"/>
    <property type="evidence" value="ECO:0007669"/>
    <property type="project" value="UniProtKB-EC"/>
</dbReference>
<comment type="cofactor">
    <cofactor evidence="1">
        <name>pyridoxal 5'-phosphate</name>
        <dbReference type="ChEBI" id="CHEBI:597326"/>
    </cofactor>
</comment>
<evidence type="ECO:0000313" key="8">
    <source>
        <dbReference type="EMBL" id="SUE41227.1"/>
    </source>
</evidence>
<organism evidence="8 9">
    <name type="scientific">Roseomonas mucosa</name>
    <dbReference type="NCBI Taxonomy" id="207340"/>
    <lineage>
        <taxon>Bacteria</taxon>
        <taxon>Pseudomonadati</taxon>
        <taxon>Pseudomonadota</taxon>
        <taxon>Alphaproteobacteria</taxon>
        <taxon>Acetobacterales</taxon>
        <taxon>Roseomonadaceae</taxon>
        <taxon>Roseomonas</taxon>
    </lineage>
</organism>
<reference evidence="8 9" key="1">
    <citation type="submission" date="2018-06" db="EMBL/GenBank/DDBJ databases">
        <authorList>
            <consortium name="Pathogen Informatics"/>
            <person name="Doyle S."/>
        </authorList>
    </citation>
    <scope>NUCLEOTIDE SEQUENCE [LARGE SCALE GENOMIC DNA]</scope>
    <source>
        <strain evidence="8 9">NCTC13291</strain>
    </source>
</reference>
<dbReference type="SUPFAM" id="SSF53383">
    <property type="entry name" value="PLP-dependent transferases"/>
    <property type="match status" value="1"/>
</dbReference>
<evidence type="ECO:0000256" key="4">
    <source>
        <dbReference type="ARBA" id="ARBA00022679"/>
    </source>
</evidence>
<keyword evidence="5" id="KW-0663">Pyridoxal phosphate</keyword>
<sequence>MAPAGPLRRSRAAASPDPRARARFRVRRGGFRENRERPAGSPIGNEAHPEMKPPGSPQNVESKAARPQNALLSATGTTVFTVMSALAAQHGAINLGQGFPDEEGPADVVRAAADALLDNRNQYPPLTGVPELREAVAAANHRFYGMEIDPVAEVVVTSGATEAITACLMALLDPGDEVVLIEPLYDTYLPVVRMLGAVPKLVRLSPPKWELPRAELAAAFGPKTKAILLNSPMNPAGKVFTAAELAFIAELVQRHDAYAVCDEVYEHLTFDGWKHIPLMTLPGMRERCLRIGSAGKTFSLTGWKVGYITCDRSVAPNVAKAHQLLTFTTPPNLQRAVALGLGKEDGYFEALSAGLQARRDHLAAGLERLGFGVLPAMGSYFITADFRPLGFAGDDVAFCRHITEAARVTAIPVSAFYAGPDAPSHYARFAFCKRREVLDEALARLEAWKAGREQAGGQAGGQAGSKARVV</sequence>
<dbReference type="GO" id="GO:0016212">
    <property type="term" value="F:kynurenine-oxoglutarate transaminase activity"/>
    <property type="evidence" value="ECO:0007669"/>
    <property type="project" value="TreeGrafter"/>
</dbReference>